<protein>
    <submittedName>
        <fullName evidence="8">LPXTG cell wall anchor domain-containing protein</fullName>
    </submittedName>
</protein>
<evidence type="ECO:0000256" key="5">
    <source>
        <dbReference type="SAM" id="MobiDB-lite"/>
    </source>
</evidence>
<organism evidence="8 9">
    <name type="scientific">Candidatus Enterococcus moelleringii</name>
    <dbReference type="NCBI Taxonomy" id="2815325"/>
    <lineage>
        <taxon>Bacteria</taxon>
        <taxon>Bacillati</taxon>
        <taxon>Bacillota</taxon>
        <taxon>Bacilli</taxon>
        <taxon>Lactobacillales</taxon>
        <taxon>Enterococcaceae</taxon>
        <taxon>Enterococcus</taxon>
    </lineage>
</organism>
<dbReference type="Proteomes" id="UP000664601">
    <property type="component" value="Unassembled WGS sequence"/>
</dbReference>
<keyword evidence="9" id="KW-1185">Reference proteome</keyword>
<evidence type="ECO:0000256" key="1">
    <source>
        <dbReference type="ARBA" id="ARBA00022512"/>
    </source>
</evidence>
<keyword evidence="2" id="KW-0964">Secreted</keyword>
<reference evidence="8 9" key="1">
    <citation type="submission" date="2021-03" db="EMBL/GenBank/DDBJ databases">
        <title>Enterococcal diversity collection.</title>
        <authorList>
            <person name="Gilmore M.S."/>
            <person name="Schwartzman J."/>
            <person name="Van Tyne D."/>
            <person name="Martin M."/>
            <person name="Earl A.M."/>
            <person name="Manson A.L."/>
            <person name="Straub T."/>
            <person name="Salamzade R."/>
            <person name="Saavedra J."/>
            <person name="Lebreton F."/>
            <person name="Prichula J."/>
            <person name="Schaufler K."/>
            <person name="Gaca A."/>
            <person name="Sgardioli B."/>
            <person name="Wagenaar J."/>
            <person name="Strong T."/>
        </authorList>
    </citation>
    <scope>NUCLEOTIDE SEQUENCE [LARGE SCALE GENOMIC DNA]</scope>
    <source>
        <strain evidence="8 9">669A</strain>
    </source>
</reference>
<feature type="signal peptide" evidence="6">
    <location>
        <begin position="1"/>
        <end position="28"/>
    </location>
</feature>
<feature type="domain" description="Gram-positive cocci surface proteins LPxTG" evidence="7">
    <location>
        <begin position="219"/>
        <end position="256"/>
    </location>
</feature>
<evidence type="ECO:0000259" key="7">
    <source>
        <dbReference type="Pfam" id="PF00746"/>
    </source>
</evidence>
<dbReference type="NCBIfam" id="TIGR01167">
    <property type="entry name" value="LPXTG_anchor"/>
    <property type="match status" value="1"/>
</dbReference>
<feature type="compositionally biased region" description="Low complexity" evidence="5">
    <location>
        <begin position="178"/>
        <end position="200"/>
    </location>
</feature>
<evidence type="ECO:0000256" key="4">
    <source>
        <dbReference type="ARBA" id="ARBA00023088"/>
    </source>
</evidence>
<keyword evidence="3 6" id="KW-0732">Signal</keyword>
<evidence type="ECO:0000256" key="2">
    <source>
        <dbReference type="ARBA" id="ARBA00022525"/>
    </source>
</evidence>
<proteinExistence type="predicted"/>
<gene>
    <name evidence="8" type="ORF">JZO70_06235</name>
</gene>
<keyword evidence="4" id="KW-0572">Peptidoglycan-anchor</keyword>
<feature type="region of interest" description="Disordered" evidence="5">
    <location>
        <begin position="174"/>
        <end position="212"/>
    </location>
</feature>
<name>A0ABS3L810_9ENTE</name>
<evidence type="ECO:0000313" key="9">
    <source>
        <dbReference type="Proteomes" id="UP000664601"/>
    </source>
</evidence>
<sequence>MTIRKFIRMLTLFMSLIAGFGFCLTSEAANTLPPGMVIGDSNGIYASDEGEYGIDLDNLLPGETHEKEITIRSLDLEEPFSLGLLVEPISSEGPIAWEDHIEMTLTLDGEEIYQGPLLGDGSFDWTKTPLELGVCKYGTDKLLKATFITDRTLSMDQFREASELTFYWTFVGTKDQQPTTPSESEPPTSSTSEEPVTPGEPQRPNLPDAGGTGILERLAKRLPQTGEEVRDALYKVLAGLLMVLIALFLWKKQREEEKE</sequence>
<evidence type="ECO:0000313" key="8">
    <source>
        <dbReference type="EMBL" id="MBO1305747.1"/>
    </source>
</evidence>
<dbReference type="RefSeq" id="WP_207672690.1">
    <property type="nucleotide sequence ID" value="NZ_JAFREM010000011.1"/>
</dbReference>
<evidence type="ECO:0000256" key="6">
    <source>
        <dbReference type="SAM" id="SignalP"/>
    </source>
</evidence>
<accession>A0ABS3L810</accession>
<feature type="chain" id="PRO_5046267158" evidence="6">
    <location>
        <begin position="29"/>
        <end position="259"/>
    </location>
</feature>
<comment type="caution">
    <text evidence="8">The sequence shown here is derived from an EMBL/GenBank/DDBJ whole genome shotgun (WGS) entry which is preliminary data.</text>
</comment>
<keyword evidence="1" id="KW-0134">Cell wall</keyword>
<evidence type="ECO:0000256" key="3">
    <source>
        <dbReference type="ARBA" id="ARBA00022729"/>
    </source>
</evidence>
<dbReference type="Pfam" id="PF00746">
    <property type="entry name" value="Gram_pos_anchor"/>
    <property type="match status" value="1"/>
</dbReference>
<dbReference type="EMBL" id="JAFREM010000011">
    <property type="protein sequence ID" value="MBO1305747.1"/>
    <property type="molecule type" value="Genomic_DNA"/>
</dbReference>
<dbReference type="InterPro" id="IPR019931">
    <property type="entry name" value="LPXTG_anchor"/>
</dbReference>